<keyword evidence="2" id="KW-1185">Reference proteome</keyword>
<dbReference type="RefSeq" id="WP_390331964.1">
    <property type="nucleotide sequence ID" value="NZ_JBHRTP010000050.1"/>
</dbReference>
<organism evidence="1 2">
    <name type="scientific">Undibacterium arcticum</name>
    <dbReference type="NCBI Taxonomy" id="1762892"/>
    <lineage>
        <taxon>Bacteria</taxon>
        <taxon>Pseudomonadati</taxon>
        <taxon>Pseudomonadota</taxon>
        <taxon>Betaproteobacteria</taxon>
        <taxon>Burkholderiales</taxon>
        <taxon>Oxalobacteraceae</taxon>
        <taxon>Undibacterium</taxon>
    </lineage>
</organism>
<proteinExistence type="predicted"/>
<accession>A0ABV7F2T2</accession>
<evidence type="ECO:0000313" key="1">
    <source>
        <dbReference type="EMBL" id="MFC3109368.1"/>
    </source>
</evidence>
<reference evidence="2" key="1">
    <citation type="journal article" date="2019" name="Int. J. Syst. Evol. Microbiol.">
        <title>The Global Catalogue of Microorganisms (GCM) 10K type strain sequencing project: providing services to taxonomists for standard genome sequencing and annotation.</title>
        <authorList>
            <consortium name="The Broad Institute Genomics Platform"/>
            <consortium name="The Broad Institute Genome Sequencing Center for Infectious Disease"/>
            <person name="Wu L."/>
            <person name="Ma J."/>
        </authorList>
    </citation>
    <scope>NUCLEOTIDE SEQUENCE [LARGE SCALE GENOMIC DNA]</scope>
    <source>
        <strain evidence="2">KCTC 42986</strain>
    </source>
</reference>
<dbReference type="EMBL" id="JBHRTP010000050">
    <property type="protein sequence ID" value="MFC3109368.1"/>
    <property type="molecule type" value="Genomic_DNA"/>
</dbReference>
<gene>
    <name evidence="1" type="ORF">ACFOFO_15605</name>
</gene>
<dbReference type="Proteomes" id="UP001595530">
    <property type="component" value="Unassembled WGS sequence"/>
</dbReference>
<name>A0ABV7F2T2_9BURK</name>
<evidence type="ECO:0000313" key="2">
    <source>
        <dbReference type="Proteomes" id="UP001595530"/>
    </source>
</evidence>
<sequence length="62" mass="6934">MGDEYVVDAFHFVEDKITDARSGIEQHVVEQHGGGVQVRTDSASTPQNFQLPIKMNYKNAVK</sequence>
<comment type="caution">
    <text evidence="1">The sequence shown here is derived from an EMBL/GenBank/DDBJ whole genome shotgun (WGS) entry which is preliminary data.</text>
</comment>
<protein>
    <submittedName>
        <fullName evidence="1">Uncharacterized protein</fullName>
    </submittedName>
</protein>